<keyword evidence="9" id="KW-1185">Reference proteome</keyword>
<keyword evidence="2" id="KW-0805">Transcription regulation</keyword>
<keyword evidence="3" id="KW-0731">Sigma factor</keyword>
<dbReference type="PANTHER" id="PTHR43133:SF8">
    <property type="entry name" value="RNA POLYMERASE SIGMA FACTOR HI_1459-RELATED"/>
    <property type="match status" value="1"/>
</dbReference>
<evidence type="ECO:0000256" key="2">
    <source>
        <dbReference type="ARBA" id="ARBA00023015"/>
    </source>
</evidence>
<comment type="similarity">
    <text evidence="1">Belongs to the sigma-70 factor family. ECF subfamily.</text>
</comment>
<dbReference type="Pfam" id="PF08281">
    <property type="entry name" value="Sigma70_r4_2"/>
    <property type="match status" value="1"/>
</dbReference>
<dbReference type="InterPro" id="IPR013249">
    <property type="entry name" value="RNA_pol_sigma70_r4_t2"/>
</dbReference>
<dbReference type="PANTHER" id="PTHR43133">
    <property type="entry name" value="RNA POLYMERASE ECF-TYPE SIGMA FACTO"/>
    <property type="match status" value="1"/>
</dbReference>
<reference evidence="8 9" key="1">
    <citation type="submission" date="2016-10" db="EMBL/GenBank/DDBJ databases">
        <authorList>
            <person name="de Groot N.N."/>
        </authorList>
    </citation>
    <scope>NUCLEOTIDE SEQUENCE [LARGE SCALE GENOMIC DNA]</scope>
    <source>
        <strain evidence="8 9">U95</strain>
    </source>
</reference>
<evidence type="ECO:0000256" key="3">
    <source>
        <dbReference type="ARBA" id="ARBA00023082"/>
    </source>
</evidence>
<dbReference type="InterPro" id="IPR007627">
    <property type="entry name" value="RNA_pol_sigma70_r2"/>
</dbReference>
<evidence type="ECO:0000256" key="1">
    <source>
        <dbReference type="ARBA" id="ARBA00010641"/>
    </source>
</evidence>
<keyword evidence="5" id="KW-0804">Transcription</keyword>
<feature type="domain" description="RNA polymerase sigma factor 70 region 4 type 2" evidence="7">
    <location>
        <begin position="112"/>
        <end position="161"/>
    </location>
</feature>
<dbReference type="Pfam" id="PF04542">
    <property type="entry name" value="Sigma70_r2"/>
    <property type="match status" value="1"/>
</dbReference>
<dbReference type="RefSeq" id="WP_232716565.1">
    <property type="nucleotide sequence ID" value="NZ_CANLDO010000008.1"/>
</dbReference>
<dbReference type="GO" id="GO:0016987">
    <property type="term" value="F:sigma factor activity"/>
    <property type="evidence" value="ECO:0007669"/>
    <property type="project" value="UniProtKB-KW"/>
</dbReference>
<dbReference type="InterPro" id="IPR036388">
    <property type="entry name" value="WH-like_DNA-bd_sf"/>
</dbReference>
<sequence>MFRTSKAEREIRAALPELYPRLWRYAIALTGRQDWGEELAQATSIRALEQHRHFKAGTHVDRWCFRLAKNIWLNELRARRVRTGNGLMPIEETEIPSTAQSAEANIFAHEVLNSIYALPEAQRVTVLLTYVEGHSYKETADILEIPIGTVMSRLAAARKSLSFLNQDRLEQS</sequence>
<dbReference type="InterPro" id="IPR014284">
    <property type="entry name" value="RNA_pol_sigma-70_dom"/>
</dbReference>
<dbReference type="SUPFAM" id="SSF88659">
    <property type="entry name" value="Sigma3 and sigma4 domains of RNA polymerase sigma factors"/>
    <property type="match status" value="1"/>
</dbReference>
<evidence type="ECO:0000259" key="6">
    <source>
        <dbReference type="Pfam" id="PF04542"/>
    </source>
</evidence>
<dbReference type="GO" id="GO:0003677">
    <property type="term" value="F:DNA binding"/>
    <property type="evidence" value="ECO:0007669"/>
    <property type="project" value="UniProtKB-KW"/>
</dbReference>
<dbReference type="InterPro" id="IPR013324">
    <property type="entry name" value="RNA_pol_sigma_r3/r4-like"/>
</dbReference>
<dbReference type="Gene3D" id="1.10.10.10">
    <property type="entry name" value="Winged helix-like DNA-binding domain superfamily/Winged helix DNA-binding domain"/>
    <property type="match status" value="1"/>
</dbReference>
<gene>
    <name evidence="8" type="ORF">SAMN04488118_10971</name>
</gene>
<proteinExistence type="inferred from homology"/>
<dbReference type="CDD" id="cd06171">
    <property type="entry name" value="Sigma70_r4"/>
    <property type="match status" value="1"/>
</dbReference>
<protein>
    <submittedName>
        <fullName evidence="8">RNA polymerase sigma-70 factor, ECF subfamily</fullName>
    </submittedName>
</protein>
<dbReference type="EMBL" id="FMWG01000009">
    <property type="protein sequence ID" value="SCZ69483.1"/>
    <property type="molecule type" value="Genomic_DNA"/>
</dbReference>
<dbReference type="InterPro" id="IPR013325">
    <property type="entry name" value="RNA_pol_sigma_r2"/>
</dbReference>
<dbReference type="InterPro" id="IPR039425">
    <property type="entry name" value="RNA_pol_sigma-70-like"/>
</dbReference>
<organism evidence="8 9">
    <name type="scientific">Epibacterium ulvae</name>
    <dbReference type="NCBI Taxonomy" id="1156985"/>
    <lineage>
        <taxon>Bacteria</taxon>
        <taxon>Pseudomonadati</taxon>
        <taxon>Pseudomonadota</taxon>
        <taxon>Alphaproteobacteria</taxon>
        <taxon>Rhodobacterales</taxon>
        <taxon>Roseobacteraceae</taxon>
        <taxon>Epibacterium</taxon>
    </lineage>
</organism>
<dbReference type="Proteomes" id="UP000198767">
    <property type="component" value="Unassembled WGS sequence"/>
</dbReference>
<evidence type="ECO:0000259" key="7">
    <source>
        <dbReference type="Pfam" id="PF08281"/>
    </source>
</evidence>
<evidence type="ECO:0000313" key="9">
    <source>
        <dbReference type="Proteomes" id="UP000198767"/>
    </source>
</evidence>
<dbReference type="NCBIfam" id="TIGR02937">
    <property type="entry name" value="sigma70-ECF"/>
    <property type="match status" value="1"/>
</dbReference>
<evidence type="ECO:0000313" key="8">
    <source>
        <dbReference type="EMBL" id="SCZ69483.1"/>
    </source>
</evidence>
<dbReference type="SUPFAM" id="SSF88946">
    <property type="entry name" value="Sigma2 domain of RNA polymerase sigma factors"/>
    <property type="match status" value="1"/>
</dbReference>
<evidence type="ECO:0000256" key="5">
    <source>
        <dbReference type="ARBA" id="ARBA00023163"/>
    </source>
</evidence>
<dbReference type="STRING" id="1156985.SAMN04488118_10971"/>
<dbReference type="Gene3D" id="1.10.1740.10">
    <property type="match status" value="1"/>
</dbReference>
<name>A0A1G5R5W6_9RHOB</name>
<dbReference type="AlphaFoldDB" id="A0A1G5R5W6"/>
<keyword evidence="4" id="KW-0238">DNA-binding</keyword>
<dbReference type="GO" id="GO:0006352">
    <property type="term" value="P:DNA-templated transcription initiation"/>
    <property type="evidence" value="ECO:0007669"/>
    <property type="project" value="InterPro"/>
</dbReference>
<evidence type="ECO:0000256" key="4">
    <source>
        <dbReference type="ARBA" id="ARBA00023125"/>
    </source>
</evidence>
<accession>A0A1G5R5W6</accession>
<feature type="domain" description="RNA polymerase sigma-70 region 2" evidence="6">
    <location>
        <begin position="18"/>
        <end position="80"/>
    </location>
</feature>